<accession>A0A2N9GN60</accession>
<dbReference type="PANTHER" id="PTHR33116">
    <property type="entry name" value="REVERSE TRANSCRIPTASE ZINC-BINDING DOMAIN-CONTAINING PROTEIN-RELATED-RELATED"/>
    <property type="match status" value="1"/>
</dbReference>
<dbReference type="PANTHER" id="PTHR33116:SF86">
    <property type="entry name" value="REVERSE TRANSCRIPTASE DOMAIN-CONTAINING PROTEIN"/>
    <property type="match status" value="1"/>
</dbReference>
<feature type="region of interest" description="Disordered" evidence="1">
    <location>
        <begin position="225"/>
        <end position="253"/>
    </location>
</feature>
<evidence type="ECO:0000259" key="3">
    <source>
        <dbReference type="Pfam" id="PF13966"/>
    </source>
</evidence>
<dbReference type="InterPro" id="IPR026960">
    <property type="entry name" value="RVT-Znf"/>
</dbReference>
<feature type="domain" description="Reverse transcriptase zinc-binding" evidence="3">
    <location>
        <begin position="743"/>
        <end position="795"/>
    </location>
</feature>
<name>A0A2N9GN60_FAGSY</name>
<dbReference type="EMBL" id="OIVN01002124">
    <property type="protein sequence ID" value="SPD00830.1"/>
    <property type="molecule type" value="Genomic_DNA"/>
</dbReference>
<reference evidence="4" key="1">
    <citation type="submission" date="2018-02" db="EMBL/GenBank/DDBJ databases">
        <authorList>
            <person name="Cohen D.B."/>
            <person name="Kent A.D."/>
        </authorList>
    </citation>
    <scope>NUCLEOTIDE SEQUENCE</scope>
</reference>
<dbReference type="AlphaFoldDB" id="A0A2N9GN60"/>
<proteinExistence type="predicted"/>
<keyword evidence="2" id="KW-1133">Transmembrane helix</keyword>
<evidence type="ECO:0000313" key="4">
    <source>
        <dbReference type="EMBL" id="SPD00830.1"/>
    </source>
</evidence>
<organism evidence="4">
    <name type="scientific">Fagus sylvatica</name>
    <name type="common">Beechnut</name>
    <dbReference type="NCBI Taxonomy" id="28930"/>
    <lineage>
        <taxon>Eukaryota</taxon>
        <taxon>Viridiplantae</taxon>
        <taxon>Streptophyta</taxon>
        <taxon>Embryophyta</taxon>
        <taxon>Tracheophyta</taxon>
        <taxon>Spermatophyta</taxon>
        <taxon>Magnoliopsida</taxon>
        <taxon>eudicotyledons</taxon>
        <taxon>Gunneridae</taxon>
        <taxon>Pentapetalae</taxon>
        <taxon>rosids</taxon>
        <taxon>fabids</taxon>
        <taxon>Fagales</taxon>
        <taxon>Fagaceae</taxon>
        <taxon>Fagus</taxon>
    </lineage>
</organism>
<dbReference type="Pfam" id="PF13966">
    <property type="entry name" value="zf-RVT"/>
    <property type="match status" value="1"/>
</dbReference>
<keyword evidence="2" id="KW-0472">Membrane</keyword>
<evidence type="ECO:0000256" key="1">
    <source>
        <dbReference type="SAM" id="MobiDB-lite"/>
    </source>
</evidence>
<keyword evidence="2" id="KW-0812">Transmembrane</keyword>
<feature type="compositionally biased region" description="Polar residues" evidence="1">
    <location>
        <begin position="234"/>
        <end position="253"/>
    </location>
</feature>
<gene>
    <name evidence="4" type="ORF">FSB_LOCUS28712</name>
</gene>
<feature type="region of interest" description="Disordered" evidence="1">
    <location>
        <begin position="185"/>
        <end position="205"/>
    </location>
</feature>
<protein>
    <recommendedName>
        <fullName evidence="3">Reverse transcriptase zinc-binding domain-containing protein</fullName>
    </recommendedName>
</protein>
<evidence type="ECO:0000256" key="2">
    <source>
        <dbReference type="SAM" id="Phobius"/>
    </source>
</evidence>
<sequence>MGFGGVGLGLSAWVWWVWVVAMGFGGVDLGGSAWMWVCRRGYGGFGWLPWDSVAWVCVGQRGCGFAGMGCGGFGWLPAFNEEALQHTLRMIWKPHHKLIVKDVGVNLMAFSFLAKEDRDKVQAFNLPMLSMNEEIGEKIGNAIGKKVDMDIPEDGLRKNRNVVAAPIVAVNIGKSITEKASSKTNSERVIATRQPKESSCSFEIPGSLKFPPRGPSFMRRKMSWPSPKIEGGPQATQKIGTETSSSVGSNEPMDTSERTIIHMGPNNKASPEAVHELHLLMRREKPLILFLSETRLSSNGIELLRVQLGMKGALGIKGGGTGGGLALLWKGFRDVLTACGFTNLGYSGFPFAWCNNSSIRVQHIAVASFDHHALLTTLTGPNNIRPKRKRRFQFKEFWVQQEGCEDIIQEAWQADFGGSTMFNLWHKLKNCHMSLLRWQQAKPVQLSKLIDQAKRNFIGTNGLVWLGLKTGDSNTRSFHARASQRRNDNAISSLVDDMGQVQTSEAELMHPLKAPDPDGMNALFFQKNWHIVGGDVTRAVTSIAEGLTTLLQNAENQHLVSGLSISRGGPKLTHLMFADDSLLFCKACVLECNTIKSLLSIYEDALGQKMNQAKTNLFFSFNTPLSTCENIQAIFGAQVSRQAEKYLGLPPMVGRNKKLAFAELKDRVFRKFVGWKEKLLLQAGREVLIKAVAQSIPTFAMSCFLLPKGFYEELNSISSKFCAYKLLESSYKVDLEESSSGKVEGSLWKAIWYAKVPHKIKVFAWRAAHNILPTKTKLFDRNIISSFTCDLCNEDLRLPLMLCWSVH</sequence>
<feature type="transmembrane region" description="Helical" evidence="2">
    <location>
        <begin position="12"/>
        <end position="37"/>
    </location>
</feature>